<sequence length="199" mass="21621">MGERRTTGKRRGRLLLVVGIVAGGLRQARAQPPAKSESPRAAVAKAPTKILVSSHRGDATILTLSDLDSDTAAVTFRIELDDAIESCLREPPPDDIKPAEVARCAKQVMDLNAGKQIKRRAMCSKNTVYTEFGNFSLVGAGEPESSGEGKKMIRTNWKDHRNEQIVDNSTAARTDAMLSTFAVLCPAAYKAKFDGYHAY</sequence>
<dbReference type="Proteomes" id="UP001314635">
    <property type="component" value="Unassembled WGS sequence"/>
</dbReference>
<gene>
    <name evidence="1" type="ORF">JQ619_09005</name>
</gene>
<proteinExistence type="predicted"/>
<dbReference type="EMBL" id="JAFCLK010000007">
    <property type="protein sequence ID" value="MBR1135905.1"/>
    <property type="molecule type" value="Genomic_DNA"/>
</dbReference>
<name>A0ABS5G3K9_9BRAD</name>
<reference evidence="2" key="1">
    <citation type="journal article" date="2021" name="ISME J.">
        <title>Evolutionary origin and ecological implication of a unique nif island in free-living Bradyrhizobium lineages.</title>
        <authorList>
            <person name="Tao J."/>
        </authorList>
    </citation>
    <scope>NUCLEOTIDE SEQUENCE [LARGE SCALE GENOMIC DNA]</scope>
    <source>
        <strain evidence="2">SZCCT0094</strain>
    </source>
</reference>
<organism evidence="1 2">
    <name type="scientific">Bradyrhizobium denitrificans</name>
    <dbReference type="NCBI Taxonomy" id="2734912"/>
    <lineage>
        <taxon>Bacteria</taxon>
        <taxon>Pseudomonadati</taxon>
        <taxon>Pseudomonadota</taxon>
        <taxon>Alphaproteobacteria</taxon>
        <taxon>Hyphomicrobiales</taxon>
        <taxon>Nitrobacteraceae</taxon>
        <taxon>Bradyrhizobium</taxon>
    </lineage>
</organism>
<accession>A0ABS5G3K9</accession>
<evidence type="ECO:0000313" key="1">
    <source>
        <dbReference type="EMBL" id="MBR1135905.1"/>
    </source>
</evidence>
<protein>
    <submittedName>
        <fullName evidence="1">Uncharacterized protein</fullName>
    </submittedName>
</protein>
<evidence type="ECO:0000313" key="2">
    <source>
        <dbReference type="Proteomes" id="UP001314635"/>
    </source>
</evidence>
<keyword evidence="2" id="KW-1185">Reference proteome</keyword>
<comment type="caution">
    <text evidence="1">The sequence shown here is derived from an EMBL/GenBank/DDBJ whole genome shotgun (WGS) entry which is preliminary data.</text>
</comment>